<gene>
    <name evidence="1" type="ORF">BS50DRAFT_44348</name>
</gene>
<dbReference type="Proteomes" id="UP000240883">
    <property type="component" value="Unassembled WGS sequence"/>
</dbReference>
<proteinExistence type="predicted"/>
<sequence length="222" mass="24306">MAQGTAARVYCITRNLGVSLACAITASPLQGTRSCRRSRLSTTEFVPGALIYITRPRIIPLHVLQSPLPDRVSCLSRVSPPLHHPPPHSALAHKPARHTTPPIRANLFFACPRLLLPDSHVLAHPPSGLRAHHLLSRSSYRTHDGDRRILSATGTLRHVGPSFITIFISIIWPVETTPSHCSVISCVPREHSICLFQPTPPASGSLPLHPPRLMIPVHRAGY</sequence>
<organism evidence="1 2">
    <name type="scientific">Corynespora cassiicola Philippines</name>
    <dbReference type="NCBI Taxonomy" id="1448308"/>
    <lineage>
        <taxon>Eukaryota</taxon>
        <taxon>Fungi</taxon>
        <taxon>Dikarya</taxon>
        <taxon>Ascomycota</taxon>
        <taxon>Pezizomycotina</taxon>
        <taxon>Dothideomycetes</taxon>
        <taxon>Pleosporomycetidae</taxon>
        <taxon>Pleosporales</taxon>
        <taxon>Corynesporascaceae</taxon>
        <taxon>Corynespora</taxon>
    </lineage>
</organism>
<keyword evidence="2" id="KW-1185">Reference proteome</keyword>
<reference evidence="1 2" key="1">
    <citation type="journal article" date="2018" name="Front. Microbiol.">
        <title>Genome-Wide Analysis of Corynespora cassiicola Leaf Fall Disease Putative Effectors.</title>
        <authorList>
            <person name="Lopez D."/>
            <person name="Ribeiro S."/>
            <person name="Label P."/>
            <person name="Fumanal B."/>
            <person name="Venisse J.S."/>
            <person name="Kohler A."/>
            <person name="de Oliveira R.R."/>
            <person name="Labutti K."/>
            <person name="Lipzen A."/>
            <person name="Lail K."/>
            <person name="Bauer D."/>
            <person name="Ohm R.A."/>
            <person name="Barry K.W."/>
            <person name="Spatafora J."/>
            <person name="Grigoriev I.V."/>
            <person name="Martin F.M."/>
            <person name="Pujade-Renaud V."/>
        </authorList>
    </citation>
    <scope>NUCLEOTIDE SEQUENCE [LARGE SCALE GENOMIC DNA]</scope>
    <source>
        <strain evidence="1 2">Philippines</strain>
    </source>
</reference>
<dbReference type="EMBL" id="KZ678128">
    <property type="protein sequence ID" value="PSN75637.1"/>
    <property type="molecule type" value="Genomic_DNA"/>
</dbReference>
<dbReference type="AlphaFoldDB" id="A0A2T2PDA1"/>
<protein>
    <submittedName>
        <fullName evidence="1">Uncharacterized protein</fullName>
    </submittedName>
</protein>
<evidence type="ECO:0000313" key="2">
    <source>
        <dbReference type="Proteomes" id="UP000240883"/>
    </source>
</evidence>
<accession>A0A2T2PDA1</accession>
<evidence type="ECO:0000313" key="1">
    <source>
        <dbReference type="EMBL" id="PSN75637.1"/>
    </source>
</evidence>
<name>A0A2T2PDA1_CORCC</name>